<keyword evidence="3" id="KW-1185">Reference proteome</keyword>
<protein>
    <recommendedName>
        <fullName evidence="4">Outer membrane protein beta-barrel domain-containing protein</fullName>
    </recommendedName>
</protein>
<name>A0ABY9WKI2_9BACT</name>
<dbReference type="EMBL" id="CP043494">
    <property type="protein sequence ID" value="WNG44341.1"/>
    <property type="molecule type" value="Genomic_DNA"/>
</dbReference>
<evidence type="ECO:0000313" key="3">
    <source>
        <dbReference type="Proteomes" id="UP001611383"/>
    </source>
</evidence>
<evidence type="ECO:0000313" key="2">
    <source>
        <dbReference type="EMBL" id="WNG44341.1"/>
    </source>
</evidence>
<evidence type="ECO:0008006" key="4">
    <source>
        <dbReference type="Google" id="ProtNLM"/>
    </source>
</evidence>
<accession>A0ABY9WKI2</accession>
<proteinExistence type="predicted"/>
<sequence>MRTVLAHPVHHRARLTAPKGLDMCRNPLLLLLVLLSASTAFAEYDEEYEEYDEEEAPPMLEGSSRFSLQTGWRYTPNTRFYDEYYSHPRNLKLKRSAGAIGGPLLAATFAYSPMEWLELGIDLFATYERMQLTGQPGLNAMTFGSLVGLRVQKRLEIGPEGLVPSVGVLMGPLFAASYFDGGGSVENAAYTIGGTVGATLRLSEKWGLAFEYRLLFAKGVAEEVGVYDAIGNWFSVGMTYQLPSVSDRPMRKLF</sequence>
<dbReference type="RefSeq" id="WP_395816945.1">
    <property type="nucleotide sequence ID" value="NZ_CP043494.1"/>
</dbReference>
<feature type="chain" id="PRO_5046723555" description="Outer membrane protein beta-barrel domain-containing protein" evidence="1">
    <location>
        <begin position="43"/>
        <end position="254"/>
    </location>
</feature>
<organism evidence="2 3">
    <name type="scientific">Archangium minus</name>
    <dbReference type="NCBI Taxonomy" id="83450"/>
    <lineage>
        <taxon>Bacteria</taxon>
        <taxon>Pseudomonadati</taxon>
        <taxon>Myxococcota</taxon>
        <taxon>Myxococcia</taxon>
        <taxon>Myxococcales</taxon>
        <taxon>Cystobacterineae</taxon>
        <taxon>Archangiaceae</taxon>
        <taxon>Archangium</taxon>
    </lineage>
</organism>
<gene>
    <name evidence="2" type="ORF">F0U60_09630</name>
</gene>
<evidence type="ECO:0000256" key="1">
    <source>
        <dbReference type="SAM" id="SignalP"/>
    </source>
</evidence>
<keyword evidence="1" id="KW-0732">Signal</keyword>
<dbReference type="Proteomes" id="UP001611383">
    <property type="component" value="Chromosome"/>
</dbReference>
<reference evidence="2 3" key="1">
    <citation type="submission" date="2019-08" db="EMBL/GenBank/DDBJ databases">
        <title>Archangium and Cystobacter genomes.</title>
        <authorList>
            <person name="Chen I.-C.K."/>
            <person name="Wielgoss S."/>
        </authorList>
    </citation>
    <scope>NUCLEOTIDE SEQUENCE [LARGE SCALE GENOMIC DNA]</scope>
    <source>
        <strain evidence="2 3">Cbm 6</strain>
    </source>
</reference>
<feature type="signal peptide" evidence="1">
    <location>
        <begin position="1"/>
        <end position="42"/>
    </location>
</feature>